<keyword evidence="1" id="KW-0472">Membrane</keyword>
<protein>
    <submittedName>
        <fullName evidence="2">Uncharacterized protein</fullName>
    </submittedName>
</protein>
<evidence type="ECO:0000256" key="1">
    <source>
        <dbReference type="SAM" id="Phobius"/>
    </source>
</evidence>
<organism evidence="2">
    <name type="scientific">Lepeophtheirus salmonis</name>
    <name type="common">Salmon louse</name>
    <name type="synonym">Caligus salmonis</name>
    <dbReference type="NCBI Taxonomy" id="72036"/>
    <lineage>
        <taxon>Eukaryota</taxon>
        <taxon>Metazoa</taxon>
        <taxon>Ecdysozoa</taxon>
        <taxon>Arthropoda</taxon>
        <taxon>Crustacea</taxon>
        <taxon>Multicrustacea</taxon>
        <taxon>Hexanauplia</taxon>
        <taxon>Copepoda</taxon>
        <taxon>Siphonostomatoida</taxon>
        <taxon>Caligidae</taxon>
        <taxon>Lepeophtheirus</taxon>
    </lineage>
</organism>
<sequence length="63" mass="7086">MVQNCIGIAYLLKVILKIIIFSVKMVGKARPLTLLEDRMLLHYIGETYIYLHILLIGEGVGAL</sequence>
<keyword evidence="1" id="KW-1133">Transmembrane helix</keyword>
<proteinExistence type="predicted"/>
<name>A0A0K2TFM0_LEPSM</name>
<keyword evidence="1" id="KW-0812">Transmembrane</keyword>
<accession>A0A0K2TFM0</accession>
<evidence type="ECO:0000313" key="2">
    <source>
        <dbReference type="EMBL" id="CDW24823.1"/>
    </source>
</evidence>
<dbReference type="EMBL" id="HACA01007462">
    <property type="protein sequence ID" value="CDW24823.1"/>
    <property type="molecule type" value="Transcribed_RNA"/>
</dbReference>
<dbReference type="AlphaFoldDB" id="A0A0K2TFM0"/>
<feature type="transmembrane region" description="Helical" evidence="1">
    <location>
        <begin position="39"/>
        <end position="57"/>
    </location>
</feature>
<reference evidence="2" key="1">
    <citation type="submission" date="2014-05" db="EMBL/GenBank/DDBJ databases">
        <authorList>
            <person name="Chronopoulou M."/>
        </authorList>
    </citation>
    <scope>NUCLEOTIDE SEQUENCE</scope>
    <source>
        <tissue evidence="2">Whole organism</tissue>
    </source>
</reference>
<feature type="transmembrane region" description="Helical" evidence="1">
    <location>
        <begin position="6"/>
        <end position="27"/>
    </location>
</feature>